<dbReference type="InterPro" id="IPR014352">
    <property type="entry name" value="FERM/acyl-CoA-bd_prot_sf"/>
</dbReference>
<dbReference type="GO" id="GO:0000062">
    <property type="term" value="F:fatty-acyl-CoA binding"/>
    <property type="evidence" value="ECO:0007669"/>
    <property type="project" value="InterPro"/>
</dbReference>
<feature type="signal peptide" evidence="1">
    <location>
        <begin position="1"/>
        <end position="26"/>
    </location>
</feature>
<evidence type="ECO:0000313" key="4">
    <source>
        <dbReference type="WBParaSite" id="nRc.2.0.1.t02561-RA"/>
    </source>
</evidence>
<dbReference type="Pfam" id="PF00887">
    <property type="entry name" value="ACBP"/>
    <property type="match status" value="1"/>
</dbReference>
<dbReference type="InterPro" id="IPR000582">
    <property type="entry name" value="Acyl-CoA-binding_protein"/>
</dbReference>
<evidence type="ECO:0000313" key="3">
    <source>
        <dbReference type="Proteomes" id="UP000887565"/>
    </source>
</evidence>
<accession>A0A915HM03</accession>
<sequence>MEKLGFSFSKCSVLSLFLIFCGASNATLHQEYERAQQRAIDLHRHLTERDIAALLAAQQQATVGDSPHCNAKATVSEQQSLVTALHNEWKSLKGLSRDAAKRRYIDKIQELIREKLGSS</sequence>
<keyword evidence="3" id="KW-1185">Reference proteome</keyword>
<protein>
    <submittedName>
        <fullName evidence="4">ACB domain-containing protein</fullName>
    </submittedName>
</protein>
<evidence type="ECO:0000259" key="2">
    <source>
        <dbReference type="Pfam" id="PF00887"/>
    </source>
</evidence>
<feature type="chain" id="PRO_5036895827" evidence="1">
    <location>
        <begin position="27"/>
        <end position="119"/>
    </location>
</feature>
<dbReference type="InterPro" id="IPR035984">
    <property type="entry name" value="Acyl-CoA-binding_sf"/>
</dbReference>
<dbReference type="AlphaFoldDB" id="A0A915HM03"/>
<dbReference type="SUPFAM" id="SSF47027">
    <property type="entry name" value="Acyl-CoA binding protein"/>
    <property type="match status" value="1"/>
</dbReference>
<name>A0A915HM03_ROMCU</name>
<reference evidence="4" key="1">
    <citation type="submission" date="2022-11" db="UniProtKB">
        <authorList>
            <consortium name="WormBaseParasite"/>
        </authorList>
    </citation>
    <scope>IDENTIFICATION</scope>
</reference>
<evidence type="ECO:0000256" key="1">
    <source>
        <dbReference type="SAM" id="SignalP"/>
    </source>
</evidence>
<dbReference type="Gene3D" id="1.20.80.10">
    <property type="match status" value="1"/>
</dbReference>
<organism evidence="3 4">
    <name type="scientific">Romanomermis culicivorax</name>
    <name type="common">Nematode worm</name>
    <dbReference type="NCBI Taxonomy" id="13658"/>
    <lineage>
        <taxon>Eukaryota</taxon>
        <taxon>Metazoa</taxon>
        <taxon>Ecdysozoa</taxon>
        <taxon>Nematoda</taxon>
        <taxon>Enoplea</taxon>
        <taxon>Dorylaimia</taxon>
        <taxon>Mermithida</taxon>
        <taxon>Mermithoidea</taxon>
        <taxon>Mermithidae</taxon>
        <taxon>Romanomermis</taxon>
    </lineage>
</organism>
<keyword evidence="1" id="KW-0732">Signal</keyword>
<proteinExistence type="predicted"/>
<feature type="domain" description="ACB" evidence="2">
    <location>
        <begin position="30"/>
        <end position="108"/>
    </location>
</feature>
<dbReference type="Proteomes" id="UP000887565">
    <property type="component" value="Unplaced"/>
</dbReference>
<dbReference type="WBParaSite" id="nRc.2.0.1.t02561-RA">
    <property type="protein sequence ID" value="nRc.2.0.1.t02561-RA"/>
    <property type="gene ID" value="nRc.2.0.1.g02561"/>
</dbReference>